<name>A0ABD6RTH8_BACTU</name>
<dbReference type="NCBIfam" id="TIGR00753">
    <property type="entry name" value="undec_PP_bacA"/>
    <property type="match status" value="1"/>
</dbReference>
<comment type="caution">
    <text evidence="18">The sequence shown here is derived from an EMBL/GenBank/DDBJ whole genome shotgun (WGS) entry which is preliminary data.</text>
</comment>
<dbReference type="Pfam" id="PF02673">
    <property type="entry name" value="BacA"/>
    <property type="match status" value="1"/>
</dbReference>
<evidence type="ECO:0000256" key="1">
    <source>
        <dbReference type="ARBA" id="ARBA00004651"/>
    </source>
</evidence>
<reference evidence="18 19" key="1">
    <citation type="submission" date="2017-09" db="EMBL/GenBank/DDBJ databases">
        <title>Large-scale bioinformatics analysis of Bacillus genomes uncovers conserved roles of natural products in bacterial physiology.</title>
        <authorList>
            <consortium name="Agbiome Team Llc"/>
            <person name="Bleich R.M."/>
            <person name="Kirk G.J."/>
            <person name="Santa Maria K.C."/>
            <person name="Allen S.E."/>
            <person name="Farag S."/>
            <person name="Shank E.A."/>
            <person name="Bowers A."/>
        </authorList>
    </citation>
    <scope>NUCLEOTIDE SEQUENCE [LARGE SCALE GENOMIC DNA]</scope>
    <source>
        <strain evidence="18 19">AFS005140</strain>
    </source>
</reference>
<keyword evidence="9 17" id="KW-0573">Peptidoglycan synthesis</keyword>
<evidence type="ECO:0000256" key="3">
    <source>
        <dbReference type="ARBA" id="ARBA00012374"/>
    </source>
</evidence>
<evidence type="ECO:0000256" key="15">
    <source>
        <dbReference type="ARBA" id="ARBA00032932"/>
    </source>
</evidence>
<proteinExistence type="inferred from homology"/>
<dbReference type="NCBIfam" id="NF001389">
    <property type="entry name" value="PRK00281.1-2"/>
    <property type="match status" value="1"/>
</dbReference>
<evidence type="ECO:0000256" key="9">
    <source>
        <dbReference type="ARBA" id="ARBA00022984"/>
    </source>
</evidence>
<evidence type="ECO:0000256" key="13">
    <source>
        <dbReference type="ARBA" id="ARBA00023316"/>
    </source>
</evidence>
<dbReference type="InterPro" id="IPR003824">
    <property type="entry name" value="UppP"/>
</dbReference>
<evidence type="ECO:0000313" key="19">
    <source>
        <dbReference type="Proteomes" id="UP000219897"/>
    </source>
</evidence>
<dbReference type="GO" id="GO:0046677">
    <property type="term" value="P:response to antibiotic"/>
    <property type="evidence" value="ECO:0007669"/>
    <property type="project" value="UniProtKB-UniRule"/>
</dbReference>
<keyword evidence="5 17" id="KW-1003">Cell membrane</keyword>
<dbReference type="GO" id="GO:0008360">
    <property type="term" value="P:regulation of cell shape"/>
    <property type="evidence" value="ECO:0007669"/>
    <property type="project" value="UniProtKB-KW"/>
</dbReference>
<keyword evidence="7 17" id="KW-0378">Hydrolase</keyword>
<comment type="subcellular location">
    <subcellularLocation>
        <location evidence="1 17">Cell membrane</location>
        <topology evidence="1 17">Multi-pass membrane protein</topology>
    </subcellularLocation>
</comment>
<feature type="transmembrane region" description="Helical" evidence="17">
    <location>
        <begin position="86"/>
        <end position="106"/>
    </location>
</feature>
<feature type="transmembrane region" description="Helical" evidence="17">
    <location>
        <begin position="191"/>
        <end position="209"/>
    </location>
</feature>
<dbReference type="GO" id="GO:0005886">
    <property type="term" value="C:plasma membrane"/>
    <property type="evidence" value="ECO:0007669"/>
    <property type="project" value="UniProtKB-SubCell"/>
</dbReference>
<evidence type="ECO:0000256" key="16">
    <source>
        <dbReference type="ARBA" id="ARBA00047594"/>
    </source>
</evidence>
<comment type="miscellaneous">
    <text evidence="17">Bacitracin is thought to be involved in the inhibition of peptidoglycan synthesis by sequestering undecaprenyl diphosphate, thereby reducing the pool of lipid carrier available.</text>
</comment>
<comment type="function">
    <text evidence="17">Catalyzes the dephosphorylation of undecaprenyl diphosphate (UPP). Confers resistance to bacitracin.</text>
</comment>
<dbReference type="PANTHER" id="PTHR30622:SF3">
    <property type="entry name" value="UNDECAPRENYL-DIPHOSPHATASE"/>
    <property type="match status" value="1"/>
</dbReference>
<dbReference type="RefSeq" id="WP_098223282.1">
    <property type="nucleotide sequence ID" value="NZ_NTVJ01000130.1"/>
</dbReference>
<evidence type="ECO:0000313" key="18">
    <source>
        <dbReference type="EMBL" id="PER36866.1"/>
    </source>
</evidence>
<evidence type="ECO:0000256" key="4">
    <source>
        <dbReference type="ARBA" id="ARBA00021581"/>
    </source>
</evidence>
<dbReference type="GO" id="GO:0009252">
    <property type="term" value="P:peptidoglycan biosynthetic process"/>
    <property type="evidence" value="ECO:0007669"/>
    <property type="project" value="UniProtKB-KW"/>
</dbReference>
<dbReference type="Proteomes" id="UP000219897">
    <property type="component" value="Unassembled WGS sequence"/>
</dbReference>
<dbReference type="HAMAP" id="MF_01006">
    <property type="entry name" value="Undec_diphosphatase"/>
    <property type="match status" value="1"/>
</dbReference>
<keyword evidence="13 17" id="KW-0961">Cell wall biogenesis/degradation</keyword>
<organism evidence="18 19">
    <name type="scientific">Bacillus thuringiensis</name>
    <dbReference type="NCBI Taxonomy" id="1428"/>
    <lineage>
        <taxon>Bacteria</taxon>
        <taxon>Bacillati</taxon>
        <taxon>Bacillota</taxon>
        <taxon>Bacilli</taxon>
        <taxon>Bacillales</taxon>
        <taxon>Bacillaceae</taxon>
        <taxon>Bacillus</taxon>
        <taxon>Bacillus cereus group</taxon>
    </lineage>
</organism>
<dbReference type="PANTHER" id="PTHR30622">
    <property type="entry name" value="UNDECAPRENYL-DIPHOSPHATASE"/>
    <property type="match status" value="1"/>
</dbReference>
<dbReference type="NCBIfam" id="NF001390">
    <property type="entry name" value="PRK00281.1-4"/>
    <property type="match status" value="1"/>
</dbReference>
<dbReference type="AlphaFoldDB" id="A0ABD6RTH8"/>
<sequence>MSDIIIAFILGIVEGLAEFLPISSTGHLILVGHLLDFEGERAKTFEIVIQLGAILAIAILAIAILYHKRLVSLFNIKPLLRKEKKFNAFHVFLGVFPAVVAGLLLHDIIKTYLFQPYTVVIGLVAGAILMIFAEVKKKEATAYSLDDLTYRQALTIGLFQCLAVYPGFSRAGSTISGGLLAKVNYKTASEFSFLIALPVMVGATGLDLLKSWEYLSVDDIPMFAVGFITSFIVAMLAVVTFLKLLEKIGLKPFAYYRILLAILFTLFVLL</sequence>
<evidence type="ECO:0000256" key="8">
    <source>
        <dbReference type="ARBA" id="ARBA00022960"/>
    </source>
</evidence>
<accession>A0ABD6RTH8</accession>
<evidence type="ECO:0000256" key="2">
    <source>
        <dbReference type="ARBA" id="ARBA00010621"/>
    </source>
</evidence>
<evidence type="ECO:0000256" key="6">
    <source>
        <dbReference type="ARBA" id="ARBA00022692"/>
    </source>
</evidence>
<feature type="transmembrane region" description="Helical" evidence="17">
    <location>
        <begin position="253"/>
        <end position="269"/>
    </location>
</feature>
<dbReference type="EMBL" id="NTYF01000265">
    <property type="protein sequence ID" value="PER36866.1"/>
    <property type="molecule type" value="Genomic_DNA"/>
</dbReference>
<protein>
    <recommendedName>
        <fullName evidence="4 17">Undecaprenyl-diphosphatase</fullName>
        <ecNumber evidence="3 17">3.6.1.27</ecNumber>
    </recommendedName>
    <alternativeName>
        <fullName evidence="15 17">Bacitracin resistance protein</fullName>
    </alternativeName>
    <alternativeName>
        <fullName evidence="14 17">Undecaprenyl pyrophosphate phosphatase</fullName>
    </alternativeName>
</protein>
<dbReference type="EC" id="3.6.1.27" evidence="3 17"/>
<dbReference type="GO" id="GO:0050380">
    <property type="term" value="F:undecaprenyl-diphosphatase activity"/>
    <property type="evidence" value="ECO:0007669"/>
    <property type="project" value="UniProtKB-UniRule"/>
</dbReference>
<keyword evidence="8 17" id="KW-0133">Cell shape</keyword>
<feature type="transmembrane region" description="Helical" evidence="17">
    <location>
        <begin position="221"/>
        <end position="241"/>
    </location>
</feature>
<comment type="catalytic activity">
    <reaction evidence="16 17">
        <text>di-trans,octa-cis-undecaprenyl diphosphate + H2O = di-trans,octa-cis-undecaprenyl phosphate + phosphate + H(+)</text>
        <dbReference type="Rhea" id="RHEA:28094"/>
        <dbReference type="ChEBI" id="CHEBI:15377"/>
        <dbReference type="ChEBI" id="CHEBI:15378"/>
        <dbReference type="ChEBI" id="CHEBI:43474"/>
        <dbReference type="ChEBI" id="CHEBI:58405"/>
        <dbReference type="ChEBI" id="CHEBI:60392"/>
        <dbReference type="EC" id="3.6.1.27"/>
    </reaction>
</comment>
<gene>
    <name evidence="17" type="primary">uppP</name>
    <name evidence="18" type="ORF">CN495_35270</name>
</gene>
<feature type="transmembrane region" description="Helical" evidence="17">
    <location>
        <begin position="112"/>
        <end position="132"/>
    </location>
</feature>
<evidence type="ECO:0000256" key="11">
    <source>
        <dbReference type="ARBA" id="ARBA00023136"/>
    </source>
</evidence>
<comment type="similarity">
    <text evidence="2 17">Belongs to the UppP family.</text>
</comment>
<keyword evidence="11 17" id="KW-0472">Membrane</keyword>
<feature type="transmembrane region" description="Helical" evidence="17">
    <location>
        <begin position="47"/>
        <end position="66"/>
    </location>
</feature>
<evidence type="ECO:0000256" key="17">
    <source>
        <dbReference type="HAMAP-Rule" id="MF_01006"/>
    </source>
</evidence>
<evidence type="ECO:0000256" key="14">
    <source>
        <dbReference type="ARBA" id="ARBA00032707"/>
    </source>
</evidence>
<dbReference type="NCBIfam" id="NF001388">
    <property type="entry name" value="PRK00281.1-1"/>
    <property type="match status" value="1"/>
</dbReference>
<keyword evidence="6 17" id="KW-0812">Transmembrane</keyword>
<keyword evidence="12 17" id="KW-0046">Antibiotic resistance</keyword>
<evidence type="ECO:0000256" key="7">
    <source>
        <dbReference type="ARBA" id="ARBA00022801"/>
    </source>
</evidence>
<keyword evidence="10 17" id="KW-1133">Transmembrane helix</keyword>
<evidence type="ECO:0000256" key="12">
    <source>
        <dbReference type="ARBA" id="ARBA00023251"/>
    </source>
</evidence>
<evidence type="ECO:0000256" key="5">
    <source>
        <dbReference type="ARBA" id="ARBA00022475"/>
    </source>
</evidence>
<evidence type="ECO:0000256" key="10">
    <source>
        <dbReference type="ARBA" id="ARBA00022989"/>
    </source>
</evidence>
<dbReference type="GO" id="GO:0071555">
    <property type="term" value="P:cell wall organization"/>
    <property type="evidence" value="ECO:0007669"/>
    <property type="project" value="UniProtKB-KW"/>
</dbReference>